<accession>A0A6P1NGC3</accession>
<keyword evidence="2" id="KW-1185">Reference proteome</keyword>
<evidence type="ECO:0000313" key="2">
    <source>
        <dbReference type="Proteomes" id="UP000463975"/>
    </source>
</evidence>
<organism evidence="1 2">
    <name type="scientific">Aristophania vespae</name>
    <dbReference type="NCBI Taxonomy" id="2697033"/>
    <lineage>
        <taxon>Bacteria</taxon>
        <taxon>Pseudomonadati</taxon>
        <taxon>Pseudomonadota</taxon>
        <taxon>Alphaproteobacteria</taxon>
        <taxon>Acetobacterales</taxon>
        <taxon>Acetobacteraceae</taxon>
        <taxon>Aristophania</taxon>
    </lineage>
</organism>
<dbReference type="Proteomes" id="UP000463975">
    <property type="component" value="Chromosome"/>
</dbReference>
<gene>
    <name evidence="1" type="ORF">GT348_06655</name>
</gene>
<dbReference type="PANTHER" id="PTHR43628">
    <property type="entry name" value="ACTIVATOR OF C KINASE PROTEIN 1-RELATED"/>
    <property type="match status" value="1"/>
</dbReference>
<dbReference type="Gene3D" id="1.25.40.10">
    <property type="entry name" value="Tetratricopeptide repeat domain"/>
    <property type="match status" value="1"/>
</dbReference>
<dbReference type="InterPro" id="IPR052945">
    <property type="entry name" value="Mitotic_Regulator"/>
</dbReference>
<protein>
    <submittedName>
        <fullName evidence="1">Sel1 repeat family protein</fullName>
    </submittedName>
</protein>
<reference evidence="1 2" key="1">
    <citation type="submission" date="2020-01" db="EMBL/GenBank/DDBJ databases">
        <title>Genome sequencing of strain KACC 21507.</title>
        <authorList>
            <person name="Heo J."/>
            <person name="Kim S.-J."/>
            <person name="Kim J.-S."/>
            <person name="Hong S.-B."/>
            <person name="Kwon S.-W."/>
        </authorList>
    </citation>
    <scope>NUCLEOTIDE SEQUENCE [LARGE SCALE GENOMIC DNA]</scope>
    <source>
        <strain evidence="1 2">KACC 21507</strain>
    </source>
</reference>
<dbReference type="InterPro" id="IPR011990">
    <property type="entry name" value="TPR-like_helical_dom_sf"/>
</dbReference>
<name>A0A6P1NGC3_9PROT</name>
<proteinExistence type="predicted"/>
<dbReference type="SMART" id="SM00671">
    <property type="entry name" value="SEL1"/>
    <property type="match status" value="4"/>
</dbReference>
<sequence length="233" mass="25791">MKDGREMGACAPSLKDLDHVELQLLLGQISLNKGDDRHAFEMFALAARSGRAKALNMLGRAYERGWGVKRNPTQAIKYFDYAAQKGEGWANFNLADLYLSGDGVACDPKQAFAHYVLAAQRGVNKALNMLGILHEQGMVTGKKDFDAACLYFTAGAEGGDCWAAFNRGRLAAEKKEYNDASFWLRRSLSLEFPGSCYAIKDYLENTPSKILHSILCEVNAYLAQKHQEVQISP</sequence>
<dbReference type="RefSeq" id="WP_160619030.1">
    <property type="nucleotide sequence ID" value="NZ_CP047652.1"/>
</dbReference>
<dbReference type="Pfam" id="PF08238">
    <property type="entry name" value="Sel1"/>
    <property type="match status" value="4"/>
</dbReference>
<dbReference type="KEGG" id="bomb:GT348_06655"/>
<dbReference type="SUPFAM" id="SSF81901">
    <property type="entry name" value="HCP-like"/>
    <property type="match status" value="1"/>
</dbReference>
<dbReference type="PANTHER" id="PTHR43628:SF1">
    <property type="entry name" value="CHITIN SYNTHASE REGULATORY FACTOR 2-RELATED"/>
    <property type="match status" value="1"/>
</dbReference>
<dbReference type="EMBL" id="CP047652">
    <property type="protein sequence ID" value="QHI95957.1"/>
    <property type="molecule type" value="Genomic_DNA"/>
</dbReference>
<dbReference type="InterPro" id="IPR006597">
    <property type="entry name" value="Sel1-like"/>
</dbReference>
<evidence type="ECO:0000313" key="1">
    <source>
        <dbReference type="EMBL" id="QHI95957.1"/>
    </source>
</evidence>
<dbReference type="AlphaFoldDB" id="A0A6P1NGC3"/>